<dbReference type="EMBL" id="CADEBC010000159">
    <property type="protein sequence ID" value="CAB3224533.1"/>
    <property type="molecule type" value="Genomic_DNA"/>
</dbReference>
<feature type="signal peptide" evidence="1">
    <location>
        <begin position="1"/>
        <end position="20"/>
    </location>
</feature>
<accession>A0A8S1AB96</accession>
<protein>
    <recommendedName>
        <fullName evidence="6">Salivary secreted peptide</fullName>
    </recommendedName>
</protein>
<keyword evidence="1" id="KW-0732">Signal</keyword>
<name>A0A8S1AB96_ARCPL</name>
<comment type="caution">
    <text evidence="3">The sequence shown here is derived from an EMBL/GenBank/DDBJ whole genome shotgun (WGS) entry which is preliminary data.</text>
</comment>
<evidence type="ECO:0008006" key="6">
    <source>
        <dbReference type="Google" id="ProtNLM"/>
    </source>
</evidence>
<feature type="chain" id="PRO_5036434322" description="Salivary secreted peptide" evidence="1">
    <location>
        <begin position="21"/>
        <end position="110"/>
    </location>
</feature>
<evidence type="ECO:0000313" key="3">
    <source>
        <dbReference type="EMBL" id="CAB3242156.1"/>
    </source>
</evidence>
<dbReference type="AlphaFoldDB" id="A0A8S1AB96"/>
<dbReference type="EMBL" id="CADEBD010000312">
    <property type="protein sequence ID" value="CAB3242156.1"/>
    <property type="molecule type" value="Genomic_DNA"/>
</dbReference>
<dbReference type="Proteomes" id="UP000494256">
    <property type="component" value="Unassembled WGS sequence"/>
</dbReference>
<evidence type="ECO:0000313" key="2">
    <source>
        <dbReference type="EMBL" id="CAB3224533.1"/>
    </source>
</evidence>
<organism evidence="3 5">
    <name type="scientific">Arctia plantaginis</name>
    <name type="common">Wood tiger moth</name>
    <name type="synonym">Phalaena plantaginis</name>
    <dbReference type="NCBI Taxonomy" id="874455"/>
    <lineage>
        <taxon>Eukaryota</taxon>
        <taxon>Metazoa</taxon>
        <taxon>Ecdysozoa</taxon>
        <taxon>Arthropoda</taxon>
        <taxon>Hexapoda</taxon>
        <taxon>Insecta</taxon>
        <taxon>Pterygota</taxon>
        <taxon>Neoptera</taxon>
        <taxon>Endopterygota</taxon>
        <taxon>Lepidoptera</taxon>
        <taxon>Glossata</taxon>
        <taxon>Ditrysia</taxon>
        <taxon>Noctuoidea</taxon>
        <taxon>Erebidae</taxon>
        <taxon>Arctiinae</taxon>
        <taxon>Arctia</taxon>
    </lineage>
</organism>
<dbReference type="InterPro" id="IPR031734">
    <property type="entry name" value="MBF2"/>
</dbReference>
<gene>
    <name evidence="2" type="ORF">APLA_LOCUS2026</name>
    <name evidence="3" type="ORF">APLA_LOCUS9831</name>
</gene>
<proteinExistence type="predicted"/>
<evidence type="ECO:0000313" key="5">
    <source>
        <dbReference type="Proteomes" id="UP000494256"/>
    </source>
</evidence>
<reference evidence="4 5" key="1">
    <citation type="submission" date="2020-04" db="EMBL/GenBank/DDBJ databases">
        <authorList>
            <person name="Wallbank WR R."/>
            <person name="Pardo Diaz C."/>
            <person name="Kozak K."/>
            <person name="Martin S."/>
            <person name="Jiggins C."/>
            <person name="Moest M."/>
            <person name="Warren A I."/>
            <person name="Byers J.R.P. K."/>
            <person name="Montejo-Kovacevich G."/>
            <person name="Yen C E."/>
        </authorList>
    </citation>
    <scope>NUCLEOTIDE SEQUENCE [LARGE SCALE GENOMIC DNA]</scope>
</reference>
<dbReference type="OrthoDB" id="7194370at2759"/>
<evidence type="ECO:0000256" key="1">
    <source>
        <dbReference type="SAM" id="SignalP"/>
    </source>
</evidence>
<evidence type="ECO:0000313" key="4">
    <source>
        <dbReference type="Proteomes" id="UP000494106"/>
    </source>
</evidence>
<dbReference type="PROSITE" id="PS51257">
    <property type="entry name" value="PROKAR_LIPOPROTEIN"/>
    <property type="match status" value="1"/>
</dbReference>
<keyword evidence="4" id="KW-1185">Reference proteome</keyword>
<dbReference type="Pfam" id="PF15868">
    <property type="entry name" value="MBF2"/>
    <property type="match status" value="1"/>
</dbReference>
<dbReference type="Proteomes" id="UP000494106">
    <property type="component" value="Unassembled WGS sequence"/>
</dbReference>
<sequence>MKYLFALFIFALVAVSSCVASDLIVGSSLNSRLIWQQKAEYMAFPFTKRVKEVFYSEPGQQIIRSIIARDLNHSEASATITAGGIGFPFVNIRLKSERGSGLNYLIEVYV</sequence>